<proteinExistence type="predicted"/>
<evidence type="ECO:0000313" key="1">
    <source>
        <dbReference type="EMBL" id="KAJ9091823.1"/>
    </source>
</evidence>
<keyword evidence="2" id="KW-1185">Reference proteome</keyword>
<gene>
    <name evidence="1" type="ORF">QFC19_008936</name>
</gene>
<organism evidence="1 2">
    <name type="scientific">Naganishia cerealis</name>
    <dbReference type="NCBI Taxonomy" id="610337"/>
    <lineage>
        <taxon>Eukaryota</taxon>
        <taxon>Fungi</taxon>
        <taxon>Dikarya</taxon>
        <taxon>Basidiomycota</taxon>
        <taxon>Agaricomycotina</taxon>
        <taxon>Tremellomycetes</taxon>
        <taxon>Filobasidiales</taxon>
        <taxon>Filobasidiaceae</taxon>
        <taxon>Naganishia</taxon>
    </lineage>
</organism>
<accession>A0ACC2UXK8</accession>
<sequence length="695" mass="74608">MAAVLLPPTFHNSFWSNQDYFRTGLEVLMRKLQEGCDENVEIGVFIKAQAQHYRQLSRSIANDTPPLPHLSSSSTNDTPSTLQTTLSTIQSSSVTAQADHYARLADDLEFRVARDFERWSAAHRNRVLMASEEALGSGIIGKGRKDGESGLVGRYEGLGLKVAKLKQNYLSKARLADDLEEDARFAPHFNSQAPPTPQKSSTSTPAAKNLTPVLPSSPRLASLKERTGTSVASSTNGPPNTSAGLRRAGTVADRINEKLRAAGTLRRAPGTSGGSISSLKGIGESVLSLSLADSKAIDTPTSGLPPPVARTSGGTAGPISGADYILLAGLSMPIMKLFEYLAQLQHYLATSLPSEGGQPRDVIFDKDEGQEQSISTIQRPNVESADNGKTGLLAAGITGVDAVRDGDGALRSRTRMTMLGSYDCCVSGAELRKWLLEHVSLLFRPLKSVTGTHLDSLTTPHQIEGLGNDPSRGSEAGAALVKWGLVGRIGVGRGWQDDDETFYYMKDAVSLQFDGLRTARADQPVPCQAFDTSPFAIESLKNHIRASGPASKTSSAAAVENITPPTHSTSTLPTLSTASTLVKSYLPSLSSLPVGLVSSGENGTDAPHVKARKEAKIADEEYRNGVAELEMMRLMAEEWVEKGLKSWERWERERIGSVKTVLAQYQAVVSTLPGRIQSWTSDIKVAVEAFKPDVE</sequence>
<reference evidence="1" key="1">
    <citation type="submission" date="2023-04" db="EMBL/GenBank/DDBJ databases">
        <title>Draft Genome sequencing of Naganishia species isolated from polar environments using Oxford Nanopore Technology.</title>
        <authorList>
            <person name="Leo P."/>
            <person name="Venkateswaran K."/>
        </authorList>
    </citation>
    <scope>NUCLEOTIDE SEQUENCE</scope>
    <source>
        <strain evidence="1">MNA-CCFEE 5261</strain>
    </source>
</reference>
<comment type="caution">
    <text evidence="1">The sequence shown here is derived from an EMBL/GenBank/DDBJ whole genome shotgun (WGS) entry which is preliminary data.</text>
</comment>
<dbReference type="Proteomes" id="UP001241377">
    <property type="component" value="Unassembled WGS sequence"/>
</dbReference>
<protein>
    <submittedName>
        <fullName evidence="1">Uncharacterized protein</fullName>
    </submittedName>
</protein>
<dbReference type="EMBL" id="JASBWR010000143">
    <property type="protein sequence ID" value="KAJ9091823.1"/>
    <property type="molecule type" value="Genomic_DNA"/>
</dbReference>
<name>A0ACC2UXK8_9TREE</name>
<evidence type="ECO:0000313" key="2">
    <source>
        <dbReference type="Proteomes" id="UP001241377"/>
    </source>
</evidence>